<feature type="signal peptide" evidence="2">
    <location>
        <begin position="1"/>
        <end position="26"/>
    </location>
</feature>
<sequence length="328" mass="30561">MRRAHLVVAMSLTVPALVALAPAGHAAPAGCTTESAVLTCFLGGGESHSFTVPANPGPLEVFVQGGHGGSFGPADGPFPGGEGAGVGATFAVRAGDVVTMRVGGAGADRTTVGGTAAGGANGGAPGGAHGAGGGGWTGVQIVRAGQVVGLAVAGGGGGAADGDYGYPAVGRGETSPLPIDASATEPGWRADPECPECPVGPDGAAAPAFTGETGGSGGSGIPRDGGGGGGGYFGGGGGLTDAEESGDPQDDGSTNGVARTGGGGGSTLVRGATQVTDGPWENAAPADPGFGALRLGPGAPAKPAATSAGSRVIALGLADVAGVRERPI</sequence>
<evidence type="ECO:0000256" key="2">
    <source>
        <dbReference type="SAM" id="SignalP"/>
    </source>
</evidence>
<gene>
    <name evidence="3" type="ORF">GCM10009547_10920</name>
</gene>
<feature type="region of interest" description="Disordered" evidence="1">
    <location>
        <begin position="171"/>
        <end position="308"/>
    </location>
</feature>
<comment type="caution">
    <text evidence="3">The sequence shown here is derived from an EMBL/GenBank/DDBJ whole genome shotgun (WGS) entry which is preliminary data.</text>
</comment>
<organism evidence="3 4">
    <name type="scientific">Sporichthya brevicatena</name>
    <dbReference type="NCBI Taxonomy" id="171442"/>
    <lineage>
        <taxon>Bacteria</taxon>
        <taxon>Bacillati</taxon>
        <taxon>Actinomycetota</taxon>
        <taxon>Actinomycetes</taxon>
        <taxon>Sporichthyales</taxon>
        <taxon>Sporichthyaceae</taxon>
        <taxon>Sporichthya</taxon>
    </lineage>
</organism>
<evidence type="ECO:0008006" key="5">
    <source>
        <dbReference type="Google" id="ProtNLM"/>
    </source>
</evidence>
<accession>A0ABN1GFW4</accession>
<reference evidence="3 4" key="1">
    <citation type="journal article" date="2019" name="Int. J. Syst. Evol. Microbiol.">
        <title>The Global Catalogue of Microorganisms (GCM) 10K type strain sequencing project: providing services to taxonomists for standard genome sequencing and annotation.</title>
        <authorList>
            <consortium name="The Broad Institute Genomics Platform"/>
            <consortium name="The Broad Institute Genome Sequencing Center for Infectious Disease"/>
            <person name="Wu L."/>
            <person name="Ma J."/>
        </authorList>
    </citation>
    <scope>NUCLEOTIDE SEQUENCE [LARGE SCALE GENOMIC DNA]</scope>
    <source>
        <strain evidence="3 4">JCM 10671</strain>
    </source>
</reference>
<dbReference type="EMBL" id="BAAAHE010000008">
    <property type="protein sequence ID" value="GAA0610693.1"/>
    <property type="molecule type" value="Genomic_DNA"/>
</dbReference>
<name>A0ABN1GFW4_9ACTN</name>
<evidence type="ECO:0000313" key="4">
    <source>
        <dbReference type="Proteomes" id="UP001500957"/>
    </source>
</evidence>
<feature type="compositionally biased region" description="Gly residues" evidence="1">
    <location>
        <begin position="212"/>
        <end position="239"/>
    </location>
</feature>
<proteinExistence type="predicted"/>
<dbReference type="RefSeq" id="WP_344602447.1">
    <property type="nucleotide sequence ID" value="NZ_BAAAHE010000008.1"/>
</dbReference>
<keyword evidence="4" id="KW-1185">Reference proteome</keyword>
<feature type="chain" id="PRO_5045040821" description="PE-PGRS family protein" evidence="2">
    <location>
        <begin position="27"/>
        <end position="328"/>
    </location>
</feature>
<protein>
    <recommendedName>
        <fullName evidence="5">PE-PGRS family protein</fullName>
    </recommendedName>
</protein>
<feature type="compositionally biased region" description="Acidic residues" evidence="1">
    <location>
        <begin position="241"/>
        <end position="250"/>
    </location>
</feature>
<dbReference type="Proteomes" id="UP001500957">
    <property type="component" value="Unassembled WGS sequence"/>
</dbReference>
<keyword evidence="2" id="KW-0732">Signal</keyword>
<evidence type="ECO:0000256" key="1">
    <source>
        <dbReference type="SAM" id="MobiDB-lite"/>
    </source>
</evidence>
<evidence type="ECO:0000313" key="3">
    <source>
        <dbReference type="EMBL" id="GAA0610693.1"/>
    </source>
</evidence>